<dbReference type="Pfam" id="PF00335">
    <property type="entry name" value="Tetraspanin"/>
    <property type="match status" value="1"/>
</dbReference>
<dbReference type="OrthoDB" id="10033535at2759"/>
<dbReference type="PhylomeDB" id="B3NKQ8"/>
<evidence type="ECO:0000256" key="3">
    <source>
        <dbReference type="ARBA" id="ARBA00022989"/>
    </source>
</evidence>
<dbReference type="OMA" id="YMHYLRR"/>
<evidence type="ECO:0000256" key="5">
    <source>
        <dbReference type="SAM" id="Phobius"/>
    </source>
</evidence>
<accession>B3NKQ8</accession>
<dbReference type="InterPro" id="IPR018499">
    <property type="entry name" value="Tetraspanin/Peripherin"/>
</dbReference>
<feature type="transmembrane region" description="Helical" evidence="5">
    <location>
        <begin position="72"/>
        <end position="92"/>
    </location>
</feature>
<dbReference type="SUPFAM" id="SSF48652">
    <property type="entry name" value="Tetraspanin"/>
    <property type="match status" value="1"/>
</dbReference>
<keyword evidence="2 5" id="KW-0812">Transmembrane</keyword>
<dbReference type="EMBL" id="CH954179">
    <property type="protein sequence ID" value="EDV54362.1"/>
    <property type="molecule type" value="Genomic_DNA"/>
</dbReference>
<keyword evidence="3 5" id="KW-1133">Transmembrane helix</keyword>
<evidence type="ECO:0000313" key="7">
    <source>
        <dbReference type="Proteomes" id="UP000008711"/>
    </source>
</evidence>
<feature type="transmembrane region" description="Helical" evidence="5">
    <location>
        <begin position="38"/>
        <end position="66"/>
    </location>
</feature>
<evidence type="ECO:0008006" key="8">
    <source>
        <dbReference type="Google" id="ProtNLM"/>
    </source>
</evidence>
<feature type="transmembrane region" description="Helical" evidence="5">
    <location>
        <begin position="6"/>
        <end position="26"/>
    </location>
</feature>
<dbReference type="HOGENOM" id="CLU_1302398_0_0_1"/>
<gene>
    <name evidence="6" type="primary">Dere\GG21473</name>
    <name evidence="6" type="synonym">dere_GLEANR_6282</name>
    <name evidence="6" type="synonym">GG21473</name>
    <name evidence="6" type="ORF">Dere_GG21473</name>
</gene>
<evidence type="ECO:0000256" key="4">
    <source>
        <dbReference type="ARBA" id="ARBA00023136"/>
    </source>
</evidence>
<keyword evidence="7" id="KW-1185">Reference proteome</keyword>
<evidence type="ECO:0000313" key="6">
    <source>
        <dbReference type="EMBL" id="EDV54362.1"/>
    </source>
</evidence>
<dbReference type="Proteomes" id="UP000008711">
    <property type="component" value="Unassembled WGS sequence"/>
</dbReference>
<evidence type="ECO:0000256" key="1">
    <source>
        <dbReference type="ARBA" id="ARBA00004141"/>
    </source>
</evidence>
<feature type="transmembrane region" description="Helical" evidence="5">
    <location>
        <begin position="181"/>
        <end position="202"/>
    </location>
</feature>
<dbReference type="eggNOG" id="ENOG502T74A">
    <property type="taxonomic scope" value="Eukaryota"/>
</dbReference>
<dbReference type="InterPro" id="IPR008952">
    <property type="entry name" value="Tetraspanin_EC2_sf"/>
</dbReference>
<keyword evidence="4 5" id="KW-0472">Membrane</keyword>
<comment type="subcellular location">
    <subcellularLocation>
        <location evidence="1">Membrane</location>
        <topology evidence="1">Multi-pass membrane protein</topology>
    </subcellularLocation>
</comment>
<protein>
    <recommendedName>
        <fullName evidence="8">Tetraspanin</fullName>
    </recommendedName>
</protein>
<proteinExistence type="predicted"/>
<reference evidence="6 7" key="2">
    <citation type="journal article" date="2008" name="Bioinformatics">
        <title>Assembly reconciliation.</title>
        <authorList>
            <person name="Zimin A.V."/>
            <person name="Smith D.R."/>
            <person name="Sutton G."/>
            <person name="Yorke J.A."/>
        </authorList>
    </citation>
    <scope>NUCLEOTIDE SEQUENCE [LARGE SCALE GENOMIC DNA]</scope>
    <source>
        <strain evidence="6 7">TSC#14021-0224.01</strain>
    </source>
</reference>
<dbReference type="GO" id="GO:0016020">
    <property type="term" value="C:membrane"/>
    <property type="evidence" value="ECO:0007669"/>
    <property type="project" value="UniProtKB-SubCell"/>
</dbReference>
<dbReference type="AlphaFoldDB" id="B3NKQ8"/>
<reference evidence="6 7" key="1">
    <citation type="journal article" date="2007" name="Nature">
        <title>Evolution of genes and genomes on the Drosophila phylogeny.</title>
        <authorList>
            <consortium name="Drosophila 12 Genomes Consortium"/>
            <person name="Clark A.G."/>
            <person name="Eisen M.B."/>
            <person name="Smith D.R."/>
            <person name="Bergman C.M."/>
            <person name="Oliver B."/>
            <person name="Markow T.A."/>
            <person name="Kaufman T.C."/>
            <person name="Kellis M."/>
            <person name="Gelbart W."/>
            <person name="Iyer V.N."/>
            <person name="Pollard D.A."/>
            <person name="Sackton T.B."/>
            <person name="Larracuente A.M."/>
            <person name="Singh N.D."/>
            <person name="Abad J.P."/>
            <person name="Abt D.N."/>
            <person name="Adryan B."/>
            <person name="Aguade M."/>
            <person name="Akashi H."/>
            <person name="Anderson W.W."/>
            <person name="Aquadro C.F."/>
            <person name="Ardell D.H."/>
            <person name="Arguello R."/>
            <person name="Artieri C.G."/>
            <person name="Barbash D.A."/>
            <person name="Barker D."/>
            <person name="Barsanti P."/>
            <person name="Batterham P."/>
            <person name="Batzoglou S."/>
            <person name="Begun D."/>
            <person name="Bhutkar A."/>
            <person name="Blanco E."/>
            <person name="Bosak S.A."/>
            <person name="Bradley R.K."/>
            <person name="Brand A.D."/>
            <person name="Brent M.R."/>
            <person name="Brooks A.N."/>
            <person name="Brown R.H."/>
            <person name="Butlin R.K."/>
            <person name="Caggese C."/>
            <person name="Calvi B.R."/>
            <person name="Bernardo de Carvalho A."/>
            <person name="Caspi A."/>
            <person name="Castrezana S."/>
            <person name="Celniker S.E."/>
            <person name="Chang J.L."/>
            <person name="Chapple C."/>
            <person name="Chatterji S."/>
            <person name="Chinwalla A."/>
            <person name="Civetta A."/>
            <person name="Clifton S.W."/>
            <person name="Comeron J.M."/>
            <person name="Costello J.C."/>
            <person name="Coyne J.A."/>
            <person name="Daub J."/>
            <person name="David R.G."/>
            <person name="Delcher A.L."/>
            <person name="Delehaunty K."/>
            <person name="Do C.B."/>
            <person name="Ebling H."/>
            <person name="Edwards K."/>
            <person name="Eickbush T."/>
            <person name="Evans J.D."/>
            <person name="Filipski A."/>
            <person name="Findeiss S."/>
            <person name="Freyhult E."/>
            <person name="Fulton L."/>
            <person name="Fulton R."/>
            <person name="Garcia A.C."/>
            <person name="Gardiner A."/>
            <person name="Garfield D.A."/>
            <person name="Garvin B.E."/>
            <person name="Gibson G."/>
            <person name="Gilbert D."/>
            <person name="Gnerre S."/>
            <person name="Godfrey J."/>
            <person name="Good R."/>
            <person name="Gotea V."/>
            <person name="Gravely B."/>
            <person name="Greenberg A.J."/>
            <person name="Griffiths-Jones S."/>
            <person name="Gross S."/>
            <person name="Guigo R."/>
            <person name="Gustafson E.A."/>
            <person name="Haerty W."/>
            <person name="Hahn M.W."/>
            <person name="Halligan D.L."/>
            <person name="Halpern A.L."/>
            <person name="Halter G.M."/>
            <person name="Han M.V."/>
            <person name="Heger A."/>
            <person name="Hillier L."/>
            <person name="Hinrichs A.S."/>
            <person name="Holmes I."/>
            <person name="Hoskins R.A."/>
            <person name="Hubisz M.J."/>
            <person name="Hultmark D."/>
            <person name="Huntley M.A."/>
            <person name="Jaffe D.B."/>
            <person name="Jagadeeshan S."/>
            <person name="Jeck W.R."/>
            <person name="Johnson J."/>
            <person name="Jones C.D."/>
            <person name="Jordan W.C."/>
            <person name="Karpen G.H."/>
            <person name="Kataoka E."/>
            <person name="Keightley P.D."/>
            <person name="Kheradpour P."/>
            <person name="Kirkness E.F."/>
            <person name="Koerich L.B."/>
            <person name="Kristiansen K."/>
            <person name="Kudrna D."/>
            <person name="Kulathinal R.J."/>
            <person name="Kumar S."/>
            <person name="Kwok R."/>
            <person name="Lander E."/>
            <person name="Langley C.H."/>
            <person name="Lapoint R."/>
            <person name="Lazzaro B.P."/>
            <person name="Lee S.J."/>
            <person name="Levesque L."/>
            <person name="Li R."/>
            <person name="Lin C.F."/>
            <person name="Lin M.F."/>
            <person name="Lindblad-Toh K."/>
            <person name="Llopart A."/>
            <person name="Long M."/>
            <person name="Low L."/>
            <person name="Lozovsky E."/>
            <person name="Lu J."/>
            <person name="Luo M."/>
            <person name="Machado C.A."/>
            <person name="Makalowski W."/>
            <person name="Marzo M."/>
            <person name="Matsuda M."/>
            <person name="Matzkin L."/>
            <person name="McAllister B."/>
            <person name="McBride C.S."/>
            <person name="McKernan B."/>
            <person name="McKernan K."/>
            <person name="Mendez-Lago M."/>
            <person name="Minx P."/>
            <person name="Mollenhauer M.U."/>
            <person name="Montooth K."/>
            <person name="Mount S.M."/>
            <person name="Mu X."/>
            <person name="Myers E."/>
            <person name="Negre B."/>
            <person name="Newfeld S."/>
            <person name="Nielsen R."/>
            <person name="Noor M.A."/>
            <person name="O'Grady P."/>
            <person name="Pachter L."/>
            <person name="Papaceit M."/>
            <person name="Parisi M.J."/>
            <person name="Parisi M."/>
            <person name="Parts L."/>
            <person name="Pedersen J.S."/>
            <person name="Pesole G."/>
            <person name="Phillippy A.M."/>
            <person name="Ponting C.P."/>
            <person name="Pop M."/>
            <person name="Porcelli D."/>
            <person name="Powell J.R."/>
            <person name="Prohaska S."/>
            <person name="Pruitt K."/>
            <person name="Puig M."/>
            <person name="Quesneville H."/>
            <person name="Ram K.R."/>
            <person name="Rand D."/>
            <person name="Rasmussen M.D."/>
            <person name="Reed L.K."/>
            <person name="Reenan R."/>
            <person name="Reily A."/>
            <person name="Remington K.A."/>
            <person name="Rieger T.T."/>
            <person name="Ritchie M.G."/>
            <person name="Robin C."/>
            <person name="Rogers Y.H."/>
            <person name="Rohde C."/>
            <person name="Rozas J."/>
            <person name="Rubenfield M.J."/>
            <person name="Ruiz A."/>
            <person name="Russo S."/>
            <person name="Salzberg S.L."/>
            <person name="Sanchez-Gracia A."/>
            <person name="Saranga D.J."/>
            <person name="Sato H."/>
            <person name="Schaeffer S.W."/>
            <person name="Schatz M.C."/>
            <person name="Schlenke T."/>
            <person name="Schwartz R."/>
            <person name="Segarra C."/>
            <person name="Singh R.S."/>
            <person name="Sirot L."/>
            <person name="Sirota M."/>
            <person name="Sisneros N.B."/>
            <person name="Smith C.D."/>
            <person name="Smith T.F."/>
            <person name="Spieth J."/>
            <person name="Stage D.E."/>
            <person name="Stark A."/>
            <person name="Stephan W."/>
            <person name="Strausberg R.L."/>
            <person name="Strempel S."/>
            <person name="Sturgill D."/>
            <person name="Sutton G."/>
            <person name="Sutton G.G."/>
            <person name="Tao W."/>
            <person name="Teichmann S."/>
            <person name="Tobari Y.N."/>
            <person name="Tomimura Y."/>
            <person name="Tsolas J.M."/>
            <person name="Valente V.L."/>
            <person name="Venter E."/>
            <person name="Venter J.C."/>
            <person name="Vicario S."/>
            <person name="Vieira F.G."/>
            <person name="Vilella A.J."/>
            <person name="Villasante A."/>
            <person name="Walenz B."/>
            <person name="Wang J."/>
            <person name="Wasserman M."/>
            <person name="Watts T."/>
            <person name="Wilson D."/>
            <person name="Wilson R.K."/>
            <person name="Wing R.A."/>
            <person name="Wolfner M.F."/>
            <person name="Wong A."/>
            <person name="Wong G.K."/>
            <person name="Wu C.I."/>
            <person name="Wu G."/>
            <person name="Yamamoto D."/>
            <person name="Yang H.P."/>
            <person name="Yang S.P."/>
            <person name="Yorke J.A."/>
            <person name="Yoshida K."/>
            <person name="Zdobnov E."/>
            <person name="Zhang P."/>
            <person name="Zhang Y."/>
            <person name="Zimin A.V."/>
            <person name="Baldwin J."/>
            <person name="Abdouelleil A."/>
            <person name="Abdulkadir J."/>
            <person name="Abebe A."/>
            <person name="Abera B."/>
            <person name="Abreu J."/>
            <person name="Acer S.C."/>
            <person name="Aftuck L."/>
            <person name="Alexander A."/>
            <person name="An P."/>
            <person name="Anderson E."/>
            <person name="Anderson S."/>
            <person name="Arachi H."/>
            <person name="Azer M."/>
            <person name="Bachantsang P."/>
            <person name="Barry A."/>
            <person name="Bayul T."/>
            <person name="Berlin A."/>
            <person name="Bessette D."/>
            <person name="Bloom T."/>
            <person name="Blye J."/>
            <person name="Boguslavskiy L."/>
            <person name="Bonnet C."/>
            <person name="Boukhgalter B."/>
            <person name="Bourzgui I."/>
            <person name="Brown A."/>
            <person name="Cahill P."/>
            <person name="Channer S."/>
            <person name="Cheshatsang Y."/>
            <person name="Chuda L."/>
            <person name="Citroen M."/>
            <person name="Collymore A."/>
            <person name="Cooke P."/>
            <person name="Costello M."/>
            <person name="D'Aco K."/>
            <person name="Daza R."/>
            <person name="De Haan G."/>
            <person name="DeGray S."/>
            <person name="DeMaso C."/>
            <person name="Dhargay N."/>
            <person name="Dooley K."/>
            <person name="Dooley E."/>
            <person name="Doricent M."/>
            <person name="Dorje P."/>
            <person name="Dorjee K."/>
            <person name="Dupes A."/>
            <person name="Elong R."/>
            <person name="Falk J."/>
            <person name="Farina A."/>
            <person name="Faro S."/>
            <person name="Ferguson D."/>
            <person name="Fisher S."/>
            <person name="Foley C.D."/>
            <person name="Franke A."/>
            <person name="Friedrich D."/>
            <person name="Gadbois L."/>
            <person name="Gearin G."/>
            <person name="Gearin C.R."/>
            <person name="Giannoukos G."/>
            <person name="Goode T."/>
            <person name="Graham J."/>
            <person name="Grandbois E."/>
            <person name="Grewal S."/>
            <person name="Gyaltsen K."/>
            <person name="Hafez N."/>
            <person name="Hagos B."/>
            <person name="Hall J."/>
            <person name="Henson C."/>
            <person name="Hollinger A."/>
            <person name="Honan T."/>
            <person name="Huard M.D."/>
            <person name="Hughes L."/>
            <person name="Hurhula B."/>
            <person name="Husby M.E."/>
            <person name="Kamat A."/>
            <person name="Kanga B."/>
            <person name="Kashin S."/>
            <person name="Khazanovich D."/>
            <person name="Kisner P."/>
            <person name="Lance K."/>
            <person name="Lara M."/>
            <person name="Lee W."/>
            <person name="Lennon N."/>
            <person name="Letendre F."/>
            <person name="LeVine R."/>
            <person name="Lipovsky A."/>
            <person name="Liu X."/>
            <person name="Liu J."/>
            <person name="Liu S."/>
            <person name="Lokyitsang T."/>
            <person name="Lokyitsang Y."/>
            <person name="Lubonja R."/>
            <person name="Lui A."/>
            <person name="MacDonald P."/>
            <person name="Magnisalis V."/>
            <person name="Maru K."/>
            <person name="Matthews C."/>
            <person name="McCusker W."/>
            <person name="McDonough S."/>
            <person name="Mehta T."/>
            <person name="Meldrim J."/>
            <person name="Meneus L."/>
            <person name="Mihai O."/>
            <person name="Mihalev A."/>
            <person name="Mihova T."/>
            <person name="Mittelman R."/>
            <person name="Mlenga V."/>
            <person name="Montmayeur A."/>
            <person name="Mulrain L."/>
            <person name="Navidi A."/>
            <person name="Naylor J."/>
            <person name="Negash T."/>
            <person name="Nguyen T."/>
            <person name="Nguyen N."/>
            <person name="Nicol R."/>
            <person name="Norbu C."/>
            <person name="Norbu N."/>
            <person name="Novod N."/>
            <person name="O'Neill B."/>
            <person name="Osman S."/>
            <person name="Markiewicz E."/>
            <person name="Oyono O.L."/>
            <person name="Patti C."/>
            <person name="Phunkhang P."/>
            <person name="Pierre F."/>
            <person name="Priest M."/>
            <person name="Raghuraman S."/>
            <person name="Rege F."/>
            <person name="Reyes R."/>
            <person name="Rise C."/>
            <person name="Rogov P."/>
            <person name="Ross K."/>
            <person name="Ryan E."/>
            <person name="Settipalli S."/>
            <person name="Shea T."/>
            <person name="Sherpa N."/>
            <person name="Shi L."/>
            <person name="Shih D."/>
            <person name="Sparrow T."/>
            <person name="Spaulding J."/>
            <person name="Stalker J."/>
            <person name="Stange-Thomann N."/>
            <person name="Stavropoulos S."/>
            <person name="Stone C."/>
            <person name="Strader C."/>
            <person name="Tesfaye S."/>
            <person name="Thomson T."/>
            <person name="Thoulutsang Y."/>
            <person name="Thoulutsang D."/>
            <person name="Topham K."/>
            <person name="Topping I."/>
            <person name="Tsamla T."/>
            <person name="Vassiliev H."/>
            <person name="Vo A."/>
            <person name="Wangchuk T."/>
            <person name="Wangdi T."/>
            <person name="Weiand M."/>
            <person name="Wilkinson J."/>
            <person name="Wilson A."/>
            <person name="Yadav S."/>
            <person name="Young G."/>
            <person name="Yu Q."/>
            <person name="Zembek L."/>
            <person name="Zhong D."/>
            <person name="Zimmer A."/>
            <person name="Zwirko Z."/>
            <person name="Jaffe D.B."/>
            <person name="Alvarez P."/>
            <person name="Brockman W."/>
            <person name="Butler J."/>
            <person name="Chin C."/>
            <person name="Gnerre S."/>
            <person name="Grabherr M."/>
            <person name="Kleber M."/>
            <person name="Mauceli E."/>
            <person name="MacCallum I."/>
        </authorList>
    </citation>
    <scope>NUCLEOTIDE SEQUENCE [LARGE SCALE GENOMIC DNA]</scope>
    <source>
        <strain evidence="6 7">TSC#14021-0224.01</strain>
    </source>
</reference>
<evidence type="ECO:0000256" key="2">
    <source>
        <dbReference type="ARBA" id="ARBA00022692"/>
    </source>
</evidence>
<sequence length="229" mass="26167">MVDDMIRKLTGILFGLILAVLCRVTVPLTRRLKNTEKAINVINCFNALTSTVSITLCLYLVSIYLANLSGHWLVYGLVPLQIFVLHWTYFAMTKQLEAINMNYSSFLDSLTLKWLAHSNFNETDWPSLENAMRCCGVEGPRSYMDFLQGVPSHCYNPDLITPGCSHLVKHNLKPMLQISVLLLRLTIFVELVILLISSAKLFKKLVSLIGDRKRKRIIMHCLNFIKNTY</sequence>
<organism evidence="6 7">
    <name type="scientific">Drosophila erecta</name>
    <name type="common">Fruit fly</name>
    <dbReference type="NCBI Taxonomy" id="7220"/>
    <lineage>
        <taxon>Eukaryota</taxon>
        <taxon>Metazoa</taxon>
        <taxon>Ecdysozoa</taxon>
        <taxon>Arthropoda</taxon>
        <taxon>Hexapoda</taxon>
        <taxon>Insecta</taxon>
        <taxon>Pterygota</taxon>
        <taxon>Neoptera</taxon>
        <taxon>Endopterygota</taxon>
        <taxon>Diptera</taxon>
        <taxon>Brachycera</taxon>
        <taxon>Muscomorpha</taxon>
        <taxon>Ephydroidea</taxon>
        <taxon>Drosophilidae</taxon>
        <taxon>Drosophila</taxon>
        <taxon>Sophophora</taxon>
    </lineage>
</organism>
<name>B3NKQ8_DROER</name>
<dbReference type="KEGG" id="der:6548359"/>